<dbReference type="InterPro" id="IPR013647">
    <property type="entry name" value="OligopepF_N_dom"/>
</dbReference>
<protein>
    <recommendedName>
        <fullName evidence="1">Oligopeptidase F N-terminal domain-containing protein</fullName>
    </recommendedName>
</protein>
<dbReference type="Gene3D" id="1.20.140.70">
    <property type="entry name" value="Oligopeptidase f, N-terminal domain"/>
    <property type="match status" value="1"/>
</dbReference>
<reference evidence="2" key="1">
    <citation type="submission" date="2018-05" db="EMBL/GenBank/DDBJ databases">
        <authorList>
            <person name="Lanie J.A."/>
            <person name="Ng W.-L."/>
            <person name="Kazmierczak K.M."/>
            <person name="Andrzejewski T.M."/>
            <person name="Davidsen T.M."/>
            <person name="Wayne K.J."/>
            <person name="Tettelin H."/>
            <person name="Glass J.I."/>
            <person name="Rusch D."/>
            <person name="Podicherti R."/>
            <person name="Tsui H.-C.T."/>
            <person name="Winkler M.E."/>
        </authorList>
    </citation>
    <scope>NUCLEOTIDE SEQUENCE</scope>
</reference>
<evidence type="ECO:0000313" key="2">
    <source>
        <dbReference type="EMBL" id="SVC17624.1"/>
    </source>
</evidence>
<name>A0A382JYM2_9ZZZZ</name>
<evidence type="ECO:0000259" key="1">
    <source>
        <dbReference type="Pfam" id="PF08439"/>
    </source>
</evidence>
<dbReference type="Gene3D" id="1.10.1370.20">
    <property type="entry name" value="Oligoendopeptidase f, C-terminal domain"/>
    <property type="match status" value="1"/>
</dbReference>
<dbReference type="EMBL" id="UINC01077468">
    <property type="protein sequence ID" value="SVC17624.1"/>
    <property type="molecule type" value="Genomic_DNA"/>
</dbReference>
<organism evidence="2">
    <name type="scientific">marine metagenome</name>
    <dbReference type="NCBI Taxonomy" id="408172"/>
    <lineage>
        <taxon>unclassified sequences</taxon>
        <taxon>metagenomes</taxon>
        <taxon>ecological metagenomes</taxon>
    </lineage>
</organism>
<dbReference type="InterPro" id="IPR042088">
    <property type="entry name" value="OligoPept_F_C"/>
</dbReference>
<dbReference type="AlphaFoldDB" id="A0A382JYM2"/>
<sequence length="386" mass="44774">MIKKNNNPNKKQSTRGLPVWNLADLYPSITSKKIYLDLTYVQKESKAFEKKYEGKITKLNSIQLFKAITDLEKIDEIMDKILSFAHLLVAENADHEKNKIFFQQMQEKITNYSSALIFFTLELNNIEEKKLNTLLKDSRLSKFDTWIRNRRTFKPYQLNKQLEKLLQDKSITSTSAWIRLFDETIASLRFPFKDKKLSSAEILNLLSDNKPRIRRAAAKSVGKVLGQNVKLFTTITNTLAKDKSINDDWRKLPNPVRARNLSNVVEDEVVESLARTVTSSYSKLSHRYYALKAKWFRSKTLKYWDRNAPLPFQSKKIYSWNKAKKIVTDAYFEFNPTIGSIAQRFFDKSWIHAPVHKGKSPGAFSASTVPSAHPYILVNFQGKTRD</sequence>
<feature type="domain" description="Oligopeptidase F N-terminal" evidence="1">
    <location>
        <begin position="122"/>
        <end position="190"/>
    </location>
</feature>
<dbReference type="SUPFAM" id="SSF55486">
    <property type="entry name" value="Metalloproteases ('zincins'), catalytic domain"/>
    <property type="match status" value="1"/>
</dbReference>
<dbReference type="Pfam" id="PF08439">
    <property type="entry name" value="Peptidase_M3_N"/>
    <property type="match status" value="1"/>
</dbReference>
<gene>
    <name evidence="2" type="ORF">METZ01_LOCUS270478</name>
</gene>
<accession>A0A382JYM2</accession>
<proteinExistence type="predicted"/>
<feature type="non-terminal residue" evidence="2">
    <location>
        <position position="386"/>
    </location>
</feature>